<dbReference type="EMBL" id="AZFF01000004">
    <property type="protein sequence ID" value="KRL56450.1"/>
    <property type="molecule type" value="Genomic_DNA"/>
</dbReference>
<accession>A0A0R1RQS5</accession>
<evidence type="ECO:0000313" key="5">
    <source>
        <dbReference type="EMBL" id="KRL56450.1"/>
    </source>
</evidence>
<dbReference type="Proteomes" id="UP000051999">
    <property type="component" value="Unassembled WGS sequence"/>
</dbReference>
<dbReference type="PANTHER" id="PTHR42756:SF1">
    <property type="entry name" value="TRANSCRIPTIONAL REPRESSOR OF EMRAB OPERON"/>
    <property type="match status" value="1"/>
</dbReference>
<dbReference type="OrthoDB" id="2293546at2"/>
<protein>
    <recommendedName>
        <fullName evidence="4">HTH marR-type domain-containing protein</fullName>
    </recommendedName>
</protein>
<dbReference type="GO" id="GO:0003700">
    <property type="term" value="F:DNA-binding transcription factor activity"/>
    <property type="evidence" value="ECO:0007669"/>
    <property type="project" value="InterPro"/>
</dbReference>
<dbReference type="InterPro" id="IPR036390">
    <property type="entry name" value="WH_DNA-bd_sf"/>
</dbReference>
<evidence type="ECO:0000313" key="6">
    <source>
        <dbReference type="Proteomes" id="UP000051999"/>
    </source>
</evidence>
<dbReference type="CDD" id="cd00090">
    <property type="entry name" value="HTH_ARSR"/>
    <property type="match status" value="1"/>
</dbReference>
<evidence type="ECO:0000256" key="3">
    <source>
        <dbReference type="ARBA" id="ARBA00023163"/>
    </source>
</evidence>
<gene>
    <name evidence="5" type="ORF">FD35_GL002086</name>
</gene>
<dbReference type="RefSeq" id="WP_017262740.1">
    <property type="nucleotide sequence ID" value="NZ_AZFF01000004.1"/>
</dbReference>
<dbReference type="InterPro" id="IPR036388">
    <property type="entry name" value="WH-like_DNA-bd_sf"/>
</dbReference>
<feature type="domain" description="HTH marR-type" evidence="4">
    <location>
        <begin position="6"/>
        <end position="141"/>
    </location>
</feature>
<keyword evidence="6" id="KW-1185">Reference proteome</keyword>
<sequence length="204" mass="23177">MNTEKNDELFRTFMDLTKQMQRYGFATRGQLHGRHHGFGRGRLLQLIADHDNVTQSELAELLDIRPSSLSEMLSKLSDGGLIERHADENDKRITHVVLTEAGRKRLAERKQTTDEYLTGLFDGLTDEETQQLQQLLAKLDGSLKDKLADMDDAPEPEFGSFAGPAGHFGRRSFNGRNGFDPRGQGFNRQHHDNSDMGMMNGFWR</sequence>
<evidence type="ECO:0000259" key="4">
    <source>
        <dbReference type="PROSITE" id="PS50995"/>
    </source>
</evidence>
<reference evidence="5 6" key="1">
    <citation type="journal article" date="2015" name="Genome Announc.">
        <title>Expanding the biotechnology potential of lactobacilli through comparative genomics of 213 strains and associated genera.</title>
        <authorList>
            <person name="Sun Z."/>
            <person name="Harris H.M."/>
            <person name="McCann A."/>
            <person name="Guo C."/>
            <person name="Argimon S."/>
            <person name="Zhang W."/>
            <person name="Yang X."/>
            <person name="Jeffery I.B."/>
            <person name="Cooney J.C."/>
            <person name="Kagawa T.F."/>
            <person name="Liu W."/>
            <person name="Song Y."/>
            <person name="Salvetti E."/>
            <person name="Wrobel A."/>
            <person name="Rasinkangas P."/>
            <person name="Parkhill J."/>
            <person name="Rea M.C."/>
            <person name="O'Sullivan O."/>
            <person name="Ritari J."/>
            <person name="Douillard F.P."/>
            <person name="Paul Ross R."/>
            <person name="Yang R."/>
            <person name="Briner A.E."/>
            <person name="Felis G.E."/>
            <person name="de Vos W.M."/>
            <person name="Barrangou R."/>
            <person name="Klaenhammer T.R."/>
            <person name="Caufield P.W."/>
            <person name="Cui Y."/>
            <person name="Zhang H."/>
            <person name="O'Toole P.W."/>
        </authorList>
    </citation>
    <scope>NUCLEOTIDE SEQUENCE [LARGE SCALE GENOMIC DNA]</scope>
    <source>
        <strain evidence="5 6">DSM 15814</strain>
    </source>
</reference>
<dbReference type="Pfam" id="PF01047">
    <property type="entry name" value="MarR"/>
    <property type="match status" value="1"/>
</dbReference>
<keyword evidence="2" id="KW-0238">DNA-binding</keyword>
<dbReference type="Gene3D" id="1.10.10.10">
    <property type="entry name" value="Winged helix-like DNA-binding domain superfamily/Winged helix DNA-binding domain"/>
    <property type="match status" value="1"/>
</dbReference>
<dbReference type="PATRIC" id="fig|1114972.6.peg.2131"/>
<dbReference type="PROSITE" id="PS50995">
    <property type="entry name" value="HTH_MARR_2"/>
    <property type="match status" value="1"/>
</dbReference>
<dbReference type="InterPro" id="IPR011991">
    <property type="entry name" value="ArsR-like_HTH"/>
</dbReference>
<dbReference type="GO" id="GO:0003677">
    <property type="term" value="F:DNA binding"/>
    <property type="evidence" value="ECO:0007669"/>
    <property type="project" value="UniProtKB-KW"/>
</dbReference>
<evidence type="ECO:0000256" key="2">
    <source>
        <dbReference type="ARBA" id="ARBA00023125"/>
    </source>
</evidence>
<dbReference type="SUPFAM" id="SSF46785">
    <property type="entry name" value="Winged helix' DNA-binding domain"/>
    <property type="match status" value="1"/>
</dbReference>
<evidence type="ECO:0000256" key="1">
    <source>
        <dbReference type="ARBA" id="ARBA00023015"/>
    </source>
</evidence>
<dbReference type="InterPro" id="IPR000835">
    <property type="entry name" value="HTH_MarR-typ"/>
</dbReference>
<comment type="caution">
    <text evidence="5">The sequence shown here is derived from an EMBL/GenBank/DDBJ whole genome shotgun (WGS) entry which is preliminary data.</text>
</comment>
<dbReference type="AlphaFoldDB" id="A0A0R1RQS5"/>
<name>A0A0R1RQS5_9LACO</name>
<dbReference type="PANTHER" id="PTHR42756">
    <property type="entry name" value="TRANSCRIPTIONAL REGULATOR, MARR"/>
    <property type="match status" value="1"/>
</dbReference>
<organism evidence="5 6">
    <name type="scientific">Furfurilactobacillus rossiae DSM 15814</name>
    <dbReference type="NCBI Taxonomy" id="1114972"/>
    <lineage>
        <taxon>Bacteria</taxon>
        <taxon>Bacillati</taxon>
        <taxon>Bacillota</taxon>
        <taxon>Bacilli</taxon>
        <taxon>Lactobacillales</taxon>
        <taxon>Lactobacillaceae</taxon>
        <taxon>Furfurilactobacillus</taxon>
    </lineage>
</organism>
<dbReference type="SMART" id="SM00347">
    <property type="entry name" value="HTH_MARR"/>
    <property type="match status" value="1"/>
</dbReference>
<proteinExistence type="predicted"/>
<dbReference type="eggNOG" id="COG1846">
    <property type="taxonomic scope" value="Bacteria"/>
</dbReference>
<keyword evidence="3" id="KW-0804">Transcription</keyword>
<dbReference type="STRING" id="1114972.FD35_GL002086"/>
<keyword evidence="1" id="KW-0805">Transcription regulation</keyword>
<dbReference type="PRINTS" id="PR00598">
    <property type="entry name" value="HTHMARR"/>
</dbReference>